<feature type="transmembrane region" description="Helical" evidence="12">
    <location>
        <begin position="12"/>
        <end position="32"/>
    </location>
</feature>
<dbReference type="AlphaFoldDB" id="A0A2N3KF16"/>
<feature type="region of interest" description="Disordered" evidence="11">
    <location>
        <begin position="324"/>
        <end position="361"/>
    </location>
</feature>
<evidence type="ECO:0000256" key="4">
    <source>
        <dbReference type="ARBA" id="ARBA00022475"/>
    </source>
</evidence>
<keyword evidence="3" id="KW-0813">Transport</keyword>
<keyword evidence="7 12" id="KW-1133">Transmembrane helix</keyword>
<dbReference type="OrthoDB" id="5503349at2"/>
<dbReference type="GO" id="GO:0022857">
    <property type="term" value="F:transmembrane transporter activity"/>
    <property type="evidence" value="ECO:0007669"/>
    <property type="project" value="InterPro"/>
</dbReference>
<evidence type="ECO:0000256" key="2">
    <source>
        <dbReference type="ARBA" id="ARBA00011262"/>
    </source>
</evidence>
<evidence type="ECO:0000256" key="6">
    <source>
        <dbReference type="ARBA" id="ARBA00022692"/>
    </source>
</evidence>
<evidence type="ECO:0000313" key="14">
    <source>
        <dbReference type="Proteomes" id="UP000233597"/>
    </source>
</evidence>
<keyword evidence="5" id="KW-0997">Cell inner membrane</keyword>
<dbReference type="NCBIfam" id="NF011961">
    <property type="entry name" value="PRK15432.1"/>
    <property type="match status" value="1"/>
</dbReference>
<proteinExistence type="predicted"/>
<dbReference type="Proteomes" id="UP000233597">
    <property type="component" value="Unassembled WGS sequence"/>
</dbReference>
<keyword evidence="8 12" id="KW-0472">Membrane</keyword>
<evidence type="ECO:0000256" key="3">
    <source>
        <dbReference type="ARBA" id="ARBA00022448"/>
    </source>
</evidence>
<name>A0A2N3KF16_9PROT</name>
<feature type="transmembrane region" description="Helical" evidence="12">
    <location>
        <begin position="89"/>
        <end position="112"/>
    </location>
</feature>
<evidence type="ECO:0000256" key="9">
    <source>
        <dbReference type="ARBA" id="ARBA00025439"/>
    </source>
</evidence>
<evidence type="ECO:0000256" key="12">
    <source>
        <dbReference type="SAM" id="Phobius"/>
    </source>
</evidence>
<keyword evidence="4" id="KW-1003">Cell membrane</keyword>
<dbReference type="RefSeq" id="WP_101270941.1">
    <property type="nucleotide sequence ID" value="NZ_NWTK01000020.1"/>
</dbReference>
<dbReference type="EMBL" id="NWTK01000020">
    <property type="protein sequence ID" value="PKR49086.1"/>
    <property type="molecule type" value="Genomic_DNA"/>
</dbReference>
<reference evidence="13 14" key="1">
    <citation type="submission" date="2017-09" db="EMBL/GenBank/DDBJ databases">
        <title>Biodiversity and function of Thalassospira species in the particle-attached aromatic-hydrocarbon-degrading consortia from the surface seawater of the South China Sea.</title>
        <authorList>
            <person name="Dong C."/>
            <person name="Liu R."/>
            <person name="Shao Z."/>
        </authorList>
    </citation>
    <scope>NUCLEOTIDE SEQUENCE [LARGE SCALE GENOMIC DNA]</scope>
    <source>
        <strain evidence="13 14">CSC1P2</strain>
    </source>
</reference>
<dbReference type="CDD" id="cd06579">
    <property type="entry name" value="TM_PBP1_transp_AraH_like"/>
    <property type="match status" value="1"/>
</dbReference>
<evidence type="ECO:0000256" key="5">
    <source>
        <dbReference type="ARBA" id="ARBA00022519"/>
    </source>
</evidence>
<comment type="caution">
    <text evidence="13">The sequence shown here is derived from an EMBL/GenBank/DDBJ whole genome shotgun (WGS) entry which is preliminary data.</text>
</comment>
<evidence type="ECO:0000313" key="13">
    <source>
        <dbReference type="EMBL" id="PKR49086.1"/>
    </source>
</evidence>
<evidence type="ECO:0000256" key="1">
    <source>
        <dbReference type="ARBA" id="ARBA00004651"/>
    </source>
</evidence>
<dbReference type="GO" id="GO:0005886">
    <property type="term" value="C:plasma membrane"/>
    <property type="evidence" value="ECO:0007669"/>
    <property type="project" value="UniProtKB-SubCell"/>
</dbReference>
<comment type="subcellular location">
    <subcellularLocation>
        <location evidence="1">Cell membrane</location>
        <topology evidence="1">Multi-pass membrane protein</topology>
    </subcellularLocation>
</comment>
<comment type="subunit">
    <text evidence="2">The complex is composed of two ATP-binding proteins (LsrA), two transmembrane proteins (LsrC and LsrD) and a solute-binding protein (LsrB).</text>
</comment>
<dbReference type="PANTHER" id="PTHR32196:SF29">
    <property type="entry name" value="AUTOINDUCER 2 IMPORT SYSTEM PERMEASE PROTEIN LSRC"/>
    <property type="match status" value="1"/>
</dbReference>
<gene>
    <name evidence="13" type="ORF">COO20_23270</name>
</gene>
<dbReference type="InterPro" id="IPR001851">
    <property type="entry name" value="ABC_transp_permease"/>
</dbReference>
<feature type="compositionally biased region" description="Low complexity" evidence="11">
    <location>
        <begin position="324"/>
        <end position="339"/>
    </location>
</feature>
<sequence>MLDFFARNRVATLFGVTVLAFILIGIAAPGYLSLSTASVIMSNSLVLMTVALGTMLVILTRNIDVSSGSVLGLSAVILGLLLNDGMGLVPAIVICLICGALAGLFNGILVTFFNVPSIIATLGTLGLFRGIMLILTGGKWIEELPQSLKFLAENGSIGISVLTVAVVVALAGVWAITRHTRFGRYFYAVGDNREAARHLGIRIHLVQISAFVAAGTLAALAGIIFAAQIGFIPNQAGNGIELKAIAANVLGGVSLLGGSGSVPGVFVGVIFMTSIDSALVFLKIPAFWNDFIAGAVLLLVLLLDGRVRIAVEKAIRAKRYAVHAPNPTNTNTNTGAAANSPENTLSRPTNAQSNATPQEHA</sequence>
<feature type="transmembrane region" description="Helical" evidence="12">
    <location>
        <begin position="244"/>
        <end position="271"/>
    </location>
</feature>
<organism evidence="13 14">
    <name type="scientific">Thalassospira marina</name>
    <dbReference type="NCBI Taxonomy" id="2048283"/>
    <lineage>
        <taxon>Bacteria</taxon>
        <taxon>Pseudomonadati</taxon>
        <taxon>Pseudomonadota</taxon>
        <taxon>Alphaproteobacteria</taxon>
        <taxon>Rhodospirillales</taxon>
        <taxon>Thalassospiraceae</taxon>
        <taxon>Thalassospira</taxon>
    </lineage>
</organism>
<evidence type="ECO:0000256" key="8">
    <source>
        <dbReference type="ARBA" id="ARBA00023136"/>
    </source>
</evidence>
<comment type="function">
    <text evidence="9">Part of the ABC transporter complex LsrABCD involved in autoinducer 2 (AI-2) import. Probably responsible for the translocation of the substrate across the membrane.</text>
</comment>
<accession>A0A2N3KF16</accession>
<feature type="transmembrane region" description="Helical" evidence="12">
    <location>
        <begin position="157"/>
        <end position="177"/>
    </location>
</feature>
<feature type="transmembrane region" description="Helical" evidence="12">
    <location>
        <begin position="65"/>
        <end position="82"/>
    </location>
</feature>
<keyword evidence="6 12" id="KW-0812">Transmembrane</keyword>
<feature type="transmembrane region" description="Helical" evidence="12">
    <location>
        <begin position="118"/>
        <end position="136"/>
    </location>
</feature>
<feature type="transmembrane region" description="Helical" evidence="12">
    <location>
        <begin position="208"/>
        <end position="232"/>
    </location>
</feature>
<dbReference type="PANTHER" id="PTHR32196">
    <property type="entry name" value="ABC TRANSPORTER PERMEASE PROTEIN YPHD-RELATED-RELATED"/>
    <property type="match status" value="1"/>
</dbReference>
<evidence type="ECO:0000256" key="10">
    <source>
        <dbReference type="ARBA" id="ARBA00039382"/>
    </source>
</evidence>
<protein>
    <recommendedName>
        <fullName evidence="10">Autoinducer 2 import system permease protein LsrC</fullName>
    </recommendedName>
</protein>
<evidence type="ECO:0000256" key="7">
    <source>
        <dbReference type="ARBA" id="ARBA00022989"/>
    </source>
</evidence>
<evidence type="ECO:0000256" key="11">
    <source>
        <dbReference type="SAM" id="MobiDB-lite"/>
    </source>
</evidence>
<feature type="transmembrane region" description="Helical" evidence="12">
    <location>
        <begin position="39"/>
        <end position="59"/>
    </location>
</feature>
<dbReference type="Pfam" id="PF02653">
    <property type="entry name" value="BPD_transp_2"/>
    <property type="match status" value="1"/>
</dbReference>
<feature type="compositionally biased region" description="Polar residues" evidence="11">
    <location>
        <begin position="340"/>
        <end position="361"/>
    </location>
</feature>